<name>A0A6J5LYH9_9CAUD</name>
<protein>
    <submittedName>
        <fullName evidence="1">Uncharacterized protein</fullName>
    </submittedName>
</protein>
<reference evidence="1" key="1">
    <citation type="submission" date="2020-04" db="EMBL/GenBank/DDBJ databases">
        <authorList>
            <person name="Chiriac C."/>
            <person name="Salcher M."/>
            <person name="Ghai R."/>
            <person name="Kavagutti S V."/>
        </authorList>
    </citation>
    <scope>NUCLEOTIDE SEQUENCE</scope>
</reference>
<accession>A0A6J5LYH9</accession>
<dbReference type="InterPro" id="IPR024345">
    <property type="entry name" value="DNA_matur_Phage_T7-like"/>
</dbReference>
<sequence>MPARKPKATEEALGELHGIVAEVLAKELTRPRGDEEGAISPAMIAQAINFLKANNISAPAGNPGLAKLVEALPFPAEGEADGDFNTTFQRH</sequence>
<dbReference type="Pfam" id="PF11123">
    <property type="entry name" value="DNA_Packaging_2"/>
    <property type="match status" value="1"/>
</dbReference>
<dbReference type="EMBL" id="LR796356">
    <property type="protein sequence ID" value="CAB4139585.1"/>
    <property type="molecule type" value="Genomic_DNA"/>
</dbReference>
<organism evidence="1">
    <name type="scientific">uncultured Caudovirales phage</name>
    <dbReference type="NCBI Taxonomy" id="2100421"/>
    <lineage>
        <taxon>Viruses</taxon>
        <taxon>Duplodnaviria</taxon>
        <taxon>Heunggongvirae</taxon>
        <taxon>Uroviricota</taxon>
        <taxon>Caudoviricetes</taxon>
        <taxon>Peduoviridae</taxon>
        <taxon>Maltschvirus</taxon>
        <taxon>Maltschvirus maltsch</taxon>
    </lineage>
</organism>
<proteinExistence type="predicted"/>
<evidence type="ECO:0000313" key="1">
    <source>
        <dbReference type="EMBL" id="CAB4139585.1"/>
    </source>
</evidence>
<gene>
    <name evidence="1" type="ORF">UFOVP347_40</name>
</gene>